<feature type="domain" description="HD-GYP" evidence="3">
    <location>
        <begin position="143"/>
        <end position="335"/>
    </location>
</feature>
<dbReference type="Pfam" id="PF13487">
    <property type="entry name" value="HD_5"/>
    <property type="match status" value="1"/>
</dbReference>
<feature type="domain" description="Response regulatory" evidence="2">
    <location>
        <begin position="5"/>
        <end position="120"/>
    </location>
</feature>
<comment type="caution">
    <text evidence="4">The sequence shown here is derived from an EMBL/GenBank/DDBJ whole genome shotgun (WGS) entry which is preliminary data.</text>
</comment>
<dbReference type="GO" id="GO:0000160">
    <property type="term" value="P:phosphorelay signal transduction system"/>
    <property type="evidence" value="ECO:0007669"/>
    <property type="project" value="InterPro"/>
</dbReference>
<dbReference type="SMART" id="SM00448">
    <property type="entry name" value="REC"/>
    <property type="match status" value="1"/>
</dbReference>
<gene>
    <name evidence="4" type="ORF">AMJ83_08170</name>
</gene>
<keyword evidence="1" id="KW-0597">Phosphoprotein</keyword>
<dbReference type="SUPFAM" id="SSF52172">
    <property type="entry name" value="CheY-like"/>
    <property type="match status" value="1"/>
</dbReference>
<dbReference type="NCBIfam" id="TIGR00277">
    <property type="entry name" value="HDIG"/>
    <property type="match status" value="1"/>
</dbReference>
<dbReference type="CDD" id="cd00077">
    <property type="entry name" value="HDc"/>
    <property type="match status" value="1"/>
</dbReference>
<dbReference type="InterPro" id="IPR006675">
    <property type="entry name" value="HDIG_dom"/>
</dbReference>
<feature type="modified residue" description="4-aspartylphosphate" evidence="1">
    <location>
        <position position="55"/>
    </location>
</feature>
<dbReference type="Gene3D" id="1.10.3210.10">
    <property type="entry name" value="Hypothetical protein af1432"/>
    <property type="match status" value="1"/>
</dbReference>
<reference evidence="4 5" key="1">
    <citation type="journal article" date="2015" name="Microbiome">
        <title>Genomic resolution of linkages in carbon, nitrogen, and sulfur cycling among widespread estuary sediment bacteria.</title>
        <authorList>
            <person name="Baker B.J."/>
            <person name="Lazar C.S."/>
            <person name="Teske A.P."/>
            <person name="Dick G.J."/>
        </authorList>
    </citation>
    <scope>NUCLEOTIDE SEQUENCE [LARGE SCALE GENOMIC DNA]</scope>
    <source>
        <strain evidence="4">SM23_42</strain>
    </source>
</reference>
<dbReference type="Pfam" id="PF00072">
    <property type="entry name" value="Response_reg"/>
    <property type="match status" value="1"/>
</dbReference>
<evidence type="ECO:0000313" key="5">
    <source>
        <dbReference type="Proteomes" id="UP000051373"/>
    </source>
</evidence>
<dbReference type="PANTHER" id="PTHR45228:SF1">
    <property type="entry name" value="CYCLIC DI-GMP PHOSPHODIESTERASE TM_0186"/>
    <property type="match status" value="1"/>
</dbReference>
<dbReference type="PROSITE" id="PS50110">
    <property type="entry name" value="RESPONSE_REGULATORY"/>
    <property type="match status" value="1"/>
</dbReference>
<evidence type="ECO:0000259" key="3">
    <source>
        <dbReference type="PROSITE" id="PS51832"/>
    </source>
</evidence>
<evidence type="ECO:0000256" key="1">
    <source>
        <dbReference type="PROSITE-ProRule" id="PRU00169"/>
    </source>
</evidence>
<dbReference type="SUPFAM" id="SSF109604">
    <property type="entry name" value="HD-domain/PDEase-like"/>
    <property type="match status" value="1"/>
</dbReference>
<dbReference type="PROSITE" id="PS51832">
    <property type="entry name" value="HD_GYP"/>
    <property type="match status" value="1"/>
</dbReference>
<evidence type="ECO:0008006" key="6">
    <source>
        <dbReference type="Google" id="ProtNLM"/>
    </source>
</evidence>
<dbReference type="InterPro" id="IPR011006">
    <property type="entry name" value="CheY-like_superfamily"/>
</dbReference>
<dbReference type="EMBL" id="LJUJ01000018">
    <property type="protein sequence ID" value="KPK63130.1"/>
    <property type="molecule type" value="Genomic_DNA"/>
</dbReference>
<dbReference type="Proteomes" id="UP000051373">
    <property type="component" value="Unassembled WGS sequence"/>
</dbReference>
<dbReference type="InterPro" id="IPR052020">
    <property type="entry name" value="Cyclic_di-GMP/3'3'-cGAMP_PDE"/>
</dbReference>
<organism evidence="4 5">
    <name type="scientific">candidate division WOR_3 bacterium SM23_42</name>
    <dbReference type="NCBI Taxonomy" id="1703779"/>
    <lineage>
        <taxon>Bacteria</taxon>
        <taxon>Bacteria division WOR-3</taxon>
    </lineage>
</organism>
<dbReference type="InterPro" id="IPR037522">
    <property type="entry name" value="HD_GYP_dom"/>
</dbReference>
<proteinExistence type="predicted"/>
<name>A0A0S8FSU3_UNCW3</name>
<dbReference type="InterPro" id="IPR003607">
    <property type="entry name" value="HD/PDEase_dom"/>
</dbReference>
<sequence>MPKAKILVVEDEKIVALDINNVLNKLGYDVPALVASGEEAVQEVKRTKPDLVLMDIVLKGAKDGIEAAEVIRHRYGTPLVFLTAYADDEILKRVKHIEPFGYILKPFQEKELYSAIEIALFKHGLEKRRKRERDKFRRSSRRMMKSYEAAVNSLSEAVEMRDPQSAGHQRRVAELSCAIAREMGLRDKTIEGIRLAGLIHDVGKIRIPVEILRKPGHLNDDEFNMIREHPKVGYEILKGVDFPWPIADMVLQHHERLDGSGYPEGIREEEILLESKILAVGEVVETMLMHHTYQPSLDESVVLGELIRNRGTLYDPLVVDACVVLFKEKKFEFAQ</sequence>
<dbReference type="Gene3D" id="3.40.50.2300">
    <property type="match status" value="1"/>
</dbReference>
<evidence type="ECO:0000259" key="2">
    <source>
        <dbReference type="PROSITE" id="PS50110"/>
    </source>
</evidence>
<dbReference type="STRING" id="1703779.AMJ83_08170"/>
<dbReference type="SMART" id="SM00471">
    <property type="entry name" value="HDc"/>
    <property type="match status" value="1"/>
</dbReference>
<dbReference type="InterPro" id="IPR001789">
    <property type="entry name" value="Sig_transdc_resp-reg_receiver"/>
</dbReference>
<dbReference type="PANTHER" id="PTHR45228">
    <property type="entry name" value="CYCLIC DI-GMP PHOSPHODIESTERASE TM_0186-RELATED"/>
    <property type="match status" value="1"/>
</dbReference>
<accession>A0A0S8FSU3</accession>
<protein>
    <recommendedName>
        <fullName evidence="6">Two-component system response regulator</fullName>
    </recommendedName>
</protein>
<dbReference type="AlphaFoldDB" id="A0A0S8FSU3"/>
<dbReference type="CDD" id="cd17534">
    <property type="entry name" value="REC_DC-like"/>
    <property type="match status" value="1"/>
</dbReference>
<evidence type="ECO:0000313" key="4">
    <source>
        <dbReference type="EMBL" id="KPK63130.1"/>
    </source>
</evidence>